<dbReference type="EMBL" id="CP014525">
    <property type="protein sequence ID" value="AMW34800.1"/>
    <property type="molecule type" value="Genomic_DNA"/>
</dbReference>
<keyword evidence="8" id="KW-1185">Reference proteome</keyword>
<dbReference type="GeneID" id="53316697"/>
<evidence type="ECO:0000313" key="7">
    <source>
        <dbReference type="EMBL" id="AMW34800.1"/>
    </source>
</evidence>
<dbReference type="OrthoDB" id="8478127at2"/>
<evidence type="ECO:0000256" key="4">
    <source>
        <dbReference type="ARBA" id="ARBA00032089"/>
    </source>
</evidence>
<evidence type="ECO:0000256" key="3">
    <source>
        <dbReference type="ARBA" id="ARBA00022960"/>
    </source>
</evidence>
<gene>
    <name evidence="7" type="ORF">AY555_05950</name>
</gene>
<dbReference type="AlphaFoldDB" id="A0A143DE41"/>
<proteinExistence type="inferred from homology"/>
<reference evidence="7 8" key="1">
    <citation type="submission" date="2016-02" db="EMBL/GenBank/DDBJ databases">
        <title>Complete Genome of H5569, the type strain of the newly described species Haematospirillium jordaniae.</title>
        <authorList>
            <person name="Nicholson A.C."/>
            <person name="Humrighouse B.W."/>
            <person name="Loparov V."/>
            <person name="McQuiston J.R."/>
        </authorList>
    </citation>
    <scope>NUCLEOTIDE SEQUENCE [LARGE SCALE GENOMIC DNA]</scope>
    <source>
        <strain evidence="7 8">H5569</strain>
    </source>
</reference>
<dbReference type="Gene3D" id="2.40.10.350">
    <property type="entry name" value="Rod shape-determining protein MreC, domain 2"/>
    <property type="match status" value="1"/>
</dbReference>
<dbReference type="GO" id="GO:0005886">
    <property type="term" value="C:plasma membrane"/>
    <property type="evidence" value="ECO:0007669"/>
    <property type="project" value="TreeGrafter"/>
</dbReference>
<dbReference type="PANTHER" id="PTHR34138">
    <property type="entry name" value="CELL SHAPE-DETERMINING PROTEIN MREC"/>
    <property type="match status" value="1"/>
</dbReference>
<dbReference type="PANTHER" id="PTHR34138:SF1">
    <property type="entry name" value="CELL SHAPE-DETERMINING PROTEIN MREC"/>
    <property type="match status" value="1"/>
</dbReference>
<dbReference type="Gene3D" id="2.40.10.340">
    <property type="entry name" value="Rod shape-determining protein MreC, domain 1"/>
    <property type="match status" value="1"/>
</dbReference>
<feature type="domain" description="Rod shape-determining protein MreC beta-barrel core" evidence="6">
    <location>
        <begin position="132"/>
        <end position="271"/>
    </location>
</feature>
<comment type="similarity">
    <text evidence="1 5">Belongs to the MreC family.</text>
</comment>
<dbReference type="KEGG" id="hjo:AY555_05950"/>
<dbReference type="InterPro" id="IPR042175">
    <property type="entry name" value="Cell/Rod_MreC_2"/>
</dbReference>
<dbReference type="GO" id="GO:0008360">
    <property type="term" value="P:regulation of cell shape"/>
    <property type="evidence" value="ECO:0007669"/>
    <property type="project" value="UniProtKB-KW"/>
</dbReference>
<dbReference type="Pfam" id="PF04085">
    <property type="entry name" value="MreC"/>
    <property type="match status" value="1"/>
</dbReference>
<dbReference type="NCBIfam" id="NF010512">
    <property type="entry name" value="PRK13922.12-1"/>
    <property type="match status" value="1"/>
</dbReference>
<sequence>MKQSAPTSTRLSHLRTLFGRFAFVVLVVLSFALMLVGKADTVAVRSVRIWVADALVPVMDVMSQPASFITAVTANIRELAAIREENARLRDENARLLRWQTAARVLETENESLRQLMHFVPSPQATFVSARVVADTGGAFAHSVLVTAGARELVSKGHAVVSGEGLVGRVIETGRRASRVLLLTDINSRIPVAIGNARQRAILAGDNTDRPRLMFSRGQMAVVPGDRVATSGVAGVFPPGLPVGVVASVNDGEIRIKPYYQRDRLEYVRVVDYGVSDVISDLASPSIDGAAGQSRTEKNR</sequence>
<evidence type="ECO:0000256" key="1">
    <source>
        <dbReference type="ARBA" id="ARBA00009369"/>
    </source>
</evidence>
<name>A0A143DE41_9PROT</name>
<evidence type="ECO:0000259" key="6">
    <source>
        <dbReference type="Pfam" id="PF04085"/>
    </source>
</evidence>
<dbReference type="InterPro" id="IPR042177">
    <property type="entry name" value="Cell/Rod_1"/>
</dbReference>
<evidence type="ECO:0000256" key="2">
    <source>
        <dbReference type="ARBA" id="ARBA00013855"/>
    </source>
</evidence>
<dbReference type="InterPro" id="IPR007221">
    <property type="entry name" value="MreC"/>
</dbReference>
<organism evidence="7 8">
    <name type="scientific">Haematospirillum jordaniae</name>
    <dbReference type="NCBI Taxonomy" id="1549855"/>
    <lineage>
        <taxon>Bacteria</taxon>
        <taxon>Pseudomonadati</taxon>
        <taxon>Pseudomonadota</taxon>
        <taxon>Alphaproteobacteria</taxon>
        <taxon>Rhodospirillales</taxon>
        <taxon>Novispirillaceae</taxon>
        <taxon>Haematospirillum</taxon>
    </lineage>
</organism>
<dbReference type="STRING" id="1549855.AY555_05950"/>
<evidence type="ECO:0000256" key="5">
    <source>
        <dbReference type="PIRNR" id="PIRNR038471"/>
    </source>
</evidence>
<keyword evidence="3 5" id="KW-0133">Cell shape</keyword>
<evidence type="ECO:0000313" key="8">
    <source>
        <dbReference type="Proteomes" id="UP000076066"/>
    </source>
</evidence>
<accession>A0A143DE41</accession>
<dbReference type="InterPro" id="IPR055342">
    <property type="entry name" value="MreC_beta-barrel_core"/>
</dbReference>
<dbReference type="NCBIfam" id="TIGR00219">
    <property type="entry name" value="mreC"/>
    <property type="match status" value="1"/>
</dbReference>
<dbReference type="RefSeq" id="WP_066134695.1">
    <property type="nucleotide sequence ID" value="NZ_CP014525.1"/>
</dbReference>
<dbReference type="PIRSF" id="PIRSF038471">
    <property type="entry name" value="MreC"/>
    <property type="match status" value="1"/>
</dbReference>
<comment type="function">
    <text evidence="5">Involved in formation and maintenance of cell shape.</text>
</comment>
<protein>
    <recommendedName>
        <fullName evidence="2 5">Cell shape-determining protein MreC</fullName>
    </recommendedName>
    <alternativeName>
        <fullName evidence="4 5">Cell shape protein MreC</fullName>
    </alternativeName>
</protein>
<dbReference type="Proteomes" id="UP000076066">
    <property type="component" value="Chromosome"/>
</dbReference>